<dbReference type="Pfam" id="PF09723">
    <property type="entry name" value="Zn_ribbon_8"/>
    <property type="match status" value="1"/>
</dbReference>
<protein>
    <submittedName>
        <fullName evidence="2">Zinc ribbon domain-containing protein</fullName>
    </submittedName>
</protein>
<gene>
    <name evidence="2" type="ORF">HY912_13400</name>
</gene>
<accession>A0A9D6Z0Z1</accession>
<dbReference type="EMBL" id="JACRDE010000349">
    <property type="protein sequence ID" value="MBI5250483.1"/>
    <property type="molecule type" value="Genomic_DNA"/>
</dbReference>
<evidence type="ECO:0000259" key="1">
    <source>
        <dbReference type="SMART" id="SM00834"/>
    </source>
</evidence>
<dbReference type="AlphaFoldDB" id="A0A9D6Z0Z1"/>
<dbReference type="Proteomes" id="UP000807825">
    <property type="component" value="Unassembled WGS sequence"/>
</dbReference>
<comment type="caution">
    <text evidence="2">The sequence shown here is derived from an EMBL/GenBank/DDBJ whole genome shotgun (WGS) entry which is preliminary data.</text>
</comment>
<evidence type="ECO:0000313" key="2">
    <source>
        <dbReference type="EMBL" id="MBI5250483.1"/>
    </source>
</evidence>
<sequence>MPIYEFKCDSCGKEFERLVFASDNNAETCPDCGSDQTHKVMSVFSSNALERQAASCAGSHGGGGGG</sequence>
<dbReference type="InterPro" id="IPR013429">
    <property type="entry name" value="Regulatory_FmdB_Zinc_ribbon"/>
</dbReference>
<dbReference type="Gene3D" id="2.20.28.30">
    <property type="entry name" value="RNA polymerase ii, chain L"/>
    <property type="match status" value="1"/>
</dbReference>
<proteinExistence type="predicted"/>
<organism evidence="2 3">
    <name type="scientific">Desulfomonile tiedjei</name>
    <dbReference type="NCBI Taxonomy" id="2358"/>
    <lineage>
        <taxon>Bacteria</taxon>
        <taxon>Pseudomonadati</taxon>
        <taxon>Thermodesulfobacteriota</taxon>
        <taxon>Desulfomonilia</taxon>
        <taxon>Desulfomonilales</taxon>
        <taxon>Desulfomonilaceae</taxon>
        <taxon>Desulfomonile</taxon>
    </lineage>
</organism>
<reference evidence="2" key="1">
    <citation type="submission" date="2020-07" db="EMBL/GenBank/DDBJ databases">
        <title>Huge and variable diversity of episymbiotic CPR bacteria and DPANN archaea in groundwater ecosystems.</title>
        <authorList>
            <person name="He C.Y."/>
            <person name="Keren R."/>
            <person name="Whittaker M."/>
            <person name="Farag I.F."/>
            <person name="Doudna J."/>
            <person name="Cate J.H.D."/>
            <person name="Banfield J.F."/>
        </authorList>
    </citation>
    <scope>NUCLEOTIDE SEQUENCE</scope>
    <source>
        <strain evidence="2">NC_groundwater_1664_Pr3_B-0.1um_52_9</strain>
    </source>
</reference>
<name>A0A9D6Z0Z1_9BACT</name>
<dbReference type="SMART" id="SM00834">
    <property type="entry name" value="CxxC_CXXC_SSSS"/>
    <property type="match status" value="1"/>
</dbReference>
<evidence type="ECO:0000313" key="3">
    <source>
        <dbReference type="Proteomes" id="UP000807825"/>
    </source>
</evidence>
<dbReference type="NCBIfam" id="TIGR02605">
    <property type="entry name" value="CxxC_CxxC_SSSS"/>
    <property type="match status" value="1"/>
</dbReference>
<feature type="domain" description="Putative regulatory protein FmdB zinc ribbon" evidence="1">
    <location>
        <begin position="1"/>
        <end position="42"/>
    </location>
</feature>